<evidence type="ECO:0000313" key="12">
    <source>
        <dbReference type="EMBL" id="ACR78942.1"/>
    </source>
</evidence>
<reference evidence="12 13" key="2">
    <citation type="journal article" date="2011" name="J. Bacteriol.">
        <title>Genome Sequence of Kosmotoga olearia Strain TBF 19.5.1, a Thermophilic Bacterium with a Wide Growth Temperature Range, Isolated from the Troll B Oil Platform in the North Sea.</title>
        <authorList>
            <person name="Swithers K.S."/>
            <person name="Dipippo J.L."/>
            <person name="Bruce D.C."/>
            <person name="Detter C."/>
            <person name="Tapia R."/>
            <person name="Han S."/>
            <person name="Goodwin L.A."/>
            <person name="Han J."/>
            <person name="Woyke T."/>
            <person name="Pitluck S."/>
            <person name="Pennacchio L."/>
            <person name="Nolan M."/>
            <person name="Mikhailova N."/>
            <person name="Land M.L."/>
            <person name="Nesbo C.L."/>
            <person name="Gogarten J.P."/>
            <person name="Noll K.M."/>
        </authorList>
    </citation>
    <scope>NUCLEOTIDE SEQUENCE [LARGE SCALE GENOMIC DNA]</scope>
    <source>
        <strain evidence="13">ATCC BAA-1733 / DSM 21960 / TBF 19.5.1</strain>
    </source>
</reference>
<keyword evidence="7 8" id="KW-0066">ATP synthesis</keyword>
<accession>C5CIV3</accession>
<dbReference type="RefSeq" id="WP_012744729.1">
    <property type="nucleotide sequence ID" value="NC_012785.1"/>
</dbReference>
<dbReference type="EMBL" id="CP001634">
    <property type="protein sequence ID" value="ACR78942.1"/>
    <property type="molecule type" value="Genomic_DNA"/>
</dbReference>
<dbReference type="Pfam" id="PF02823">
    <property type="entry name" value="ATP-synt_DE_N"/>
    <property type="match status" value="1"/>
</dbReference>
<comment type="subunit">
    <text evidence="8 9">F-type ATPases have 2 components, CF(1) - the catalytic core - and CF(0) - the membrane proton channel. CF(1) has five subunits: alpha(3), beta(3), gamma(1), delta(1), epsilon(1). CF(0) has three main subunits: a, b and c.</text>
</comment>
<evidence type="ECO:0000313" key="13">
    <source>
        <dbReference type="Proteomes" id="UP000002382"/>
    </source>
</evidence>
<reference evidence="12 13" key="1">
    <citation type="submission" date="2009-06" db="EMBL/GenBank/DDBJ databases">
        <title>Complete sequence of Thermotogales bacterium TBF 19.5.1.</title>
        <authorList>
            <consortium name="US DOE Joint Genome Institute"/>
            <person name="Lucas S."/>
            <person name="Copeland A."/>
            <person name="Lapidus A."/>
            <person name="Glavina del Rio T."/>
            <person name="Tice H."/>
            <person name="Bruce D."/>
            <person name="Goodwin L."/>
            <person name="Pitluck S."/>
            <person name="Chertkov O."/>
            <person name="Brettin T."/>
            <person name="Detter J.C."/>
            <person name="Han C."/>
            <person name="Schmutz J."/>
            <person name="Larimer F."/>
            <person name="Land M."/>
            <person name="Hauser L."/>
            <person name="Kyrpides N."/>
            <person name="Ovchinnikova G."/>
            <person name="Noll K."/>
        </authorList>
    </citation>
    <scope>NUCLEOTIDE SEQUENCE [LARGE SCALE GENOMIC DNA]</scope>
    <source>
        <strain evidence="13">ATCC BAA-1733 / DSM 21960 / TBF 19.5.1</strain>
    </source>
</reference>
<dbReference type="InterPro" id="IPR036771">
    <property type="entry name" value="ATPsynth_dsu/esu_N"/>
</dbReference>
<evidence type="ECO:0000256" key="6">
    <source>
        <dbReference type="ARBA" id="ARBA00023196"/>
    </source>
</evidence>
<comment type="subcellular location">
    <subcellularLocation>
        <location evidence="8">Cell inner membrane</location>
        <topology evidence="8">Peripheral membrane protein</topology>
    </subcellularLocation>
    <subcellularLocation>
        <location evidence="1">Endomembrane system</location>
        <topology evidence="1">Peripheral membrane protein</topology>
    </subcellularLocation>
</comment>
<keyword evidence="3 8" id="KW-0813">Transport</keyword>
<dbReference type="AlphaFoldDB" id="C5CIV3"/>
<name>C5CIV3_KOSOT</name>
<dbReference type="GO" id="GO:0005524">
    <property type="term" value="F:ATP binding"/>
    <property type="evidence" value="ECO:0007669"/>
    <property type="project" value="UniProtKB-UniRule"/>
</dbReference>
<dbReference type="STRING" id="521045.Kole_0217"/>
<evidence type="ECO:0000256" key="7">
    <source>
        <dbReference type="ARBA" id="ARBA00023310"/>
    </source>
</evidence>
<dbReference type="NCBIfam" id="TIGR01216">
    <property type="entry name" value="ATP_synt_epsi"/>
    <property type="match status" value="1"/>
</dbReference>
<protein>
    <recommendedName>
        <fullName evidence="8">ATP synthase epsilon chain</fullName>
    </recommendedName>
    <alternativeName>
        <fullName evidence="8">ATP synthase F1 sector epsilon subunit</fullName>
    </alternativeName>
    <alternativeName>
        <fullName evidence="8">F-ATPase epsilon subunit</fullName>
    </alternativeName>
</protein>
<dbReference type="OrthoDB" id="47229at2"/>
<dbReference type="Gene3D" id="2.60.15.10">
    <property type="entry name" value="F0F1 ATP synthase delta/epsilon subunit, N-terminal"/>
    <property type="match status" value="1"/>
</dbReference>
<dbReference type="GO" id="GO:0005886">
    <property type="term" value="C:plasma membrane"/>
    <property type="evidence" value="ECO:0007669"/>
    <property type="project" value="UniProtKB-SubCell"/>
</dbReference>
<evidence type="ECO:0000256" key="2">
    <source>
        <dbReference type="ARBA" id="ARBA00005712"/>
    </source>
</evidence>
<dbReference type="KEGG" id="kol:Kole_0217"/>
<feature type="coiled-coil region" evidence="10">
    <location>
        <begin position="89"/>
        <end position="116"/>
    </location>
</feature>
<dbReference type="PANTHER" id="PTHR13822">
    <property type="entry name" value="ATP SYNTHASE DELTA/EPSILON CHAIN"/>
    <property type="match status" value="1"/>
</dbReference>
<keyword evidence="4 8" id="KW-0406">Ion transport</keyword>
<comment type="similarity">
    <text evidence="2 8 9">Belongs to the ATPase epsilon chain family.</text>
</comment>
<dbReference type="HOGENOM" id="CLU_084338_1_3_0"/>
<keyword evidence="5 8" id="KW-0472">Membrane</keyword>
<evidence type="ECO:0000256" key="10">
    <source>
        <dbReference type="SAM" id="Coils"/>
    </source>
</evidence>
<dbReference type="HAMAP" id="MF_00530">
    <property type="entry name" value="ATP_synth_epsil_bac"/>
    <property type="match status" value="1"/>
</dbReference>
<dbReference type="GO" id="GO:0012505">
    <property type="term" value="C:endomembrane system"/>
    <property type="evidence" value="ECO:0007669"/>
    <property type="project" value="UniProtKB-SubCell"/>
</dbReference>
<keyword evidence="10" id="KW-0175">Coiled coil</keyword>
<organism evidence="12 13">
    <name type="scientific">Kosmotoga olearia (strain ATCC BAA-1733 / DSM 21960 / TBF 19.5.1)</name>
    <dbReference type="NCBI Taxonomy" id="521045"/>
    <lineage>
        <taxon>Bacteria</taxon>
        <taxon>Thermotogati</taxon>
        <taxon>Thermotogota</taxon>
        <taxon>Thermotogae</taxon>
        <taxon>Kosmotogales</taxon>
        <taxon>Kosmotogaceae</taxon>
        <taxon>Kosmotoga</taxon>
    </lineage>
</organism>
<dbReference type="GO" id="GO:0045259">
    <property type="term" value="C:proton-transporting ATP synthase complex"/>
    <property type="evidence" value="ECO:0007669"/>
    <property type="project" value="UniProtKB-KW"/>
</dbReference>
<gene>
    <name evidence="8" type="primary">atpC</name>
    <name evidence="12" type="ordered locus">Kole_0217</name>
</gene>
<sequence length="138" mass="15961">MSLNVSIVTPYAKVWEGEAEYLSFRTPFGEMGFLPQRAPIVAQLAVDVIEIKSKGERLLFAVHGGYILNTREKTLIVADAAERPEDIDIHRAEERVKRAEEILKVERDARKRARANAKMQRHLLRIRVYKEHTQTEHK</sequence>
<evidence type="ECO:0000256" key="4">
    <source>
        <dbReference type="ARBA" id="ARBA00023065"/>
    </source>
</evidence>
<dbReference type="GO" id="GO:0046933">
    <property type="term" value="F:proton-transporting ATP synthase activity, rotational mechanism"/>
    <property type="evidence" value="ECO:0007669"/>
    <property type="project" value="UniProtKB-UniRule"/>
</dbReference>
<evidence type="ECO:0000256" key="5">
    <source>
        <dbReference type="ARBA" id="ARBA00023136"/>
    </source>
</evidence>
<evidence type="ECO:0000256" key="9">
    <source>
        <dbReference type="RuleBase" id="RU003656"/>
    </source>
</evidence>
<keyword evidence="8" id="KW-0997">Cell inner membrane</keyword>
<proteinExistence type="inferred from homology"/>
<evidence type="ECO:0000256" key="3">
    <source>
        <dbReference type="ARBA" id="ARBA00022448"/>
    </source>
</evidence>
<evidence type="ECO:0000256" key="8">
    <source>
        <dbReference type="HAMAP-Rule" id="MF_00530"/>
    </source>
</evidence>
<keyword evidence="13" id="KW-1185">Reference proteome</keyword>
<dbReference type="CDD" id="cd12152">
    <property type="entry name" value="F1-ATPase_delta"/>
    <property type="match status" value="1"/>
</dbReference>
<comment type="function">
    <text evidence="8">Produces ATP from ADP in the presence of a proton gradient across the membrane.</text>
</comment>
<dbReference type="eggNOG" id="COG0355">
    <property type="taxonomic scope" value="Bacteria"/>
</dbReference>
<dbReference type="PANTHER" id="PTHR13822:SF10">
    <property type="entry name" value="ATP SYNTHASE EPSILON CHAIN, CHLOROPLASTIC"/>
    <property type="match status" value="1"/>
</dbReference>
<evidence type="ECO:0000256" key="1">
    <source>
        <dbReference type="ARBA" id="ARBA00004184"/>
    </source>
</evidence>
<feature type="domain" description="ATP synthase F1 complex delta/epsilon subunit N-terminal" evidence="11">
    <location>
        <begin position="3"/>
        <end position="81"/>
    </location>
</feature>
<dbReference type="InterPro" id="IPR001469">
    <property type="entry name" value="ATP_synth_F1_dsu/esu"/>
</dbReference>
<dbReference type="SUPFAM" id="SSF51344">
    <property type="entry name" value="Epsilon subunit of F1F0-ATP synthase N-terminal domain"/>
    <property type="match status" value="1"/>
</dbReference>
<dbReference type="InterPro" id="IPR020546">
    <property type="entry name" value="ATP_synth_F1_dsu/esu_N"/>
</dbReference>
<dbReference type="Proteomes" id="UP000002382">
    <property type="component" value="Chromosome"/>
</dbReference>
<keyword evidence="8" id="KW-0375">Hydrogen ion transport</keyword>
<keyword evidence="6 8" id="KW-0139">CF(1)</keyword>
<keyword evidence="8" id="KW-1003">Cell membrane</keyword>
<evidence type="ECO:0000259" key="11">
    <source>
        <dbReference type="Pfam" id="PF02823"/>
    </source>
</evidence>